<comment type="caution">
    <text evidence="12">The sequence shown here is derived from an EMBL/GenBank/DDBJ whole genome shotgun (WGS) entry which is preliminary data.</text>
</comment>
<sequence length="422" mass="44553">MKSRTRISIAQTQRLSLNTSLSVAIRVLRADAAGLTRFLEEQAAELPALVVEPPPVVQEWLPRWGHALAQMRGGGGDGVVEVADAGPSLAAHVAAGIAALRLPPRALRVAEMLAEALAPAGWLTRPLDEIAAEVGVPLPEAEAVLAQVQRLEPTGLFARNLAECLRLQAFEAGELDGVMAGVLDRLPLVAQGEIGRIARALGCTEDQVLRAIQRLRRYDPKPGARFAHGAAPVAEPDLTVRRGPAGWEVALNRGALPSLSLGQGPGRAEARALIRLVEGRNATLLKVAREILRRQAAALEQGLGALVPMRMAEVAEAVDVHRTTVSRVVAGAAVDTPRGTWWLRALFSQAVGQEDGPAAAALHEALARLVAAEDAAQPLTDDALAQALAGAGTPLARRTVAKYRGQLGIPPVHARKRAARRP</sequence>
<dbReference type="Pfam" id="PF04552">
    <property type="entry name" value="Sigma54_DBD"/>
    <property type="match status" value="1"/>
</dbReference>
<dbReference type="PANTHER" id="PTHR32248:SF4">
    <property type="entry name" value="RNA POLYMERASE SIGMA-54 FACTOR"/>
    <property type="match status" value="1"/>
</dbReference>
<evidence type="ECO:0000256" key="9">
    <source>
        <dbReference type="PIRNR" id="PIRNR000774"/>
    </source>
</evidence>
<feature type="domain" description="RNA polymerase sigma factor 54 core-binding" evidence="11">
    <location>
        <begin position="82"/>
        <end position="261"/>
    </location>
</feature>
<dbReference type="GO" id="GO:0016779">
    <property type="term" value="F:nucleotidyltransferase activity"/>
    <property type="evidence" value="ECO:0007669"/>
    <property type="project" value="UniProtKB-KW"/>
</dbReference>
<dbReference type="Pfam" id="PF04963">
    <property type="entry name" value="Sigma54_CBD"/>
    <property type="match status" value="1"/>
</dbReference>
<evidence type="ECO:0000256" key="4">
    <source>
        <dbReference type="ARBA" id="ARBA00022695"/>
    </source>
</evidence>
<dbReference type="PROSITE" id="PS00718">
    <property type="entry name" value="SIGMA54_2"/>
    <property type="match status" value="1"/>
</dbReference>
<dbReference type="Proteomes" id="UP000241362">
    <property type="component" value="Unassembled WGS sequence"/>
</dbReference>
<dbReference type="GO" id="GO:0006352">
    <property type="term" value="P:DNA-templated transcription initiation"/>
    <property type="evidence" value="ECO:0007669"/>
    <property type="project" value="InterPro"/>
</dbReference>
<dbReference type="PANTHER" id="PTHR32248">
    <property type="entry name" value="RNA POLYMERASE SIGMA-54 FACTOR"/>
    <property type="match status" value="1"/>
</dbReference>
<dbReference type="InterPro" id="IPR007634">
    <property type="entry name" value="RNA_pol_sigma_54_DNA-bd"/>
</dbReference>
<dbReference type="PRINTS" id="PR00045">
    <property type="entry name" value="SIGMA54FCT"/>
</dbReference>
<reference evidence="12 13" key="1">
    <citation type="submission" date="2018-03" db="EMBL/GenBank/DDBJ databases">
        <title>Rhodobacter blasticus.</title>
        <authorList>
            <person name="Meyer T.E."/>
            <person name="Miller S."/>
            <person name="Lodha T."/>
            <person name="Gandham S."/>
            <person name="Chintalapati S."/>
            <person name="Chintalapati V.R."/>
        </authorList>
    </citation>
    <scope>NUCLEOTIDE SEQUENCE [LARGE SCALE GENOMIC DNA]</scope>
    <source>
        <strain evidence="12 13">DSM 2131</strain>
    </source>
</reference>
<keyword evidence="6 9" id="KW-0731">Sigma factor</keyword>
<keyword evidence="7 9" id="KW-0238">DNA-binding</keyword>
<evidence type="ECO:0000313" key="12">
    <source>
        <dbReference type="EMBL" id="PTE14150.1"/>
    </source>
</evidence>
<evidence type="ECO:0000256" key="8">
    <source>
        <dbReference type="ARBA" id="ARBA00023163"/>
    </source>
</evidence>
<gene>
    <name evidence="12" type="ORF">C5F44_10995</name>
</gene>
<keyword evidence="5 9" id="KW-0805">Transcription regulation</keyword>
<evidence type="ECO:0000256" key="3">
    <source>
        <dbReference type="ARBA" id="ARBA00022679"/>
    </source>
</evidence>
<dbReference type="InterPro" id="IPR038709">
    <property type="entry name" value="RpoN_core-bd_sf"/>
</dbReference>
<proteinExistence type="inferred from homology"/>
<dbReference type="PIRSF" id="PIRSF000774">
    <property type="entry name" value="RpoN"/>
    <property type="match status" value="1"/>
</dbReference>
<name>A0A2T4J8B9_FUSBL</name>
<evidence type="ECO:0000256" key="5">
    <source>
        <dbReference type="ARBA" id="ARBA00023015"/>
    </source>
</evidence>
<evidence type="ECO:0000313" key="13">
    <source>
        <dbReference type="Proteomes" id="UP000241362"/>
    </source>
</evidence>
<evidence type="ECO:0000259" key="11">
    <source>
        <dbReference type="Pfam" id="PF04963"/>
    </source>
</evidence>
<evidence type="ECO:0000256" key="2">
    <source>
        <dbReference type="ARBA" id="ARBA00022478"/>
    </source>
</evidence>
<dbReference type="AlphaFoldDB" id="A0A2T4J8B9"/>
<evidence type="ECO:0000256" key="7">
    <source>
        <dbReference type="ARBA" id="ARBA00023125"/>
    </source>
</evidence>
<dbReference type="InterPro" id="IPR007046">
    <property type="entry name" value="RNA_pol_sigma_54_core-bd"/>
</dbReference>
<keyword evidence="4 9" id="KW-0548">Nucleotidyltransferase</keyword>
<keyword evidence="3 9" id="KW-0808">Transferase</keyword>
<organism evidence="12 13">
    <name type="scientific">Fuscovulum blasticum DSM 2131</name>
    <dbReference type="NCBI Taxonomy" id="1188250"/>
    <lineage>
        <taxon>Bacteria</taxon>
        <taxon>Pseudomonadati</taxon>
        <taxon>Pseudomonadota</taxon>
        <taxon>Alphaproteobacteria</taxon>
        <taxon>Rhodobacterales</taxon>
        <taxon>Paracoccaceae</taxon>
        <taxon>Pseudogemmobacter</taxon>
    </lineage>
</organism>
<keyword evidence="13" id="KW-1185">Reference proteome</keyword>
<dbReference type="Gene3D" id="1.10.10.60">
    <property type="entry name" value="Homeodomain-like"/>
    <property type="match status" value="1"/>
</dbReference>
<dbReference type="PROSITE" id="PS50044">
    <property type="entry name" value="SIGMA54_3"/>
    <property type="match status" value="1"/>
</dbReference>
<dbReference type="GO" id="GO:0016987">
    <property type="term" value="F:sigma factor activity"/>
    <property type="evidence" value="ECO:0007669"/>
    <property type="project" value="UniProtKB-KW"/>
</dbReference>
<evidence type="ECO:0000256" key="6">
    <source>
        <dbReference type="ARBA" id="ARBA00023082"/>
    </source>
</evidence>
<comment type="similarity">
    <text evidence="1 9">Belongs to the sigma-54 factor family.</text>
</comment>
<keyword evidence="8 9" id="KW-0804">Transcription</keyword>
<dbReference type="Gene3D" id="1.10.10.1330">
    <property type="entry name" value="RNA polymerase sigma-54 factor, core-binding domain"/>
    <property type="match status" value="1"/>
</dbReference>
<dbReference type="GO" id="GO:0003677">
    <property type="term" value="F:DNA binding"/>
    <property type="evidence" value="ECO:0007669"/>
    <property type="project" value="UniProtKB-KW"/>
</dbReference>
<evidence type="ECO:0000256" key="1">
    <source>
        <dbReference type="ARBA" id="ARBA00008798"/>
    </source>
</evidence>
<dbReference type="EMBL" id="PZKE01000009">
    <property type="protein sequence ID" value="PTE14150.1"/>
    <property type="molecule type" value="Genomic_DNA"/>
</dbReference>
<dbReference type="GO" id="GO:0001216">
    <property type="term" value="F:DNA-binding transcription activator activity"/>
    <property type="evidence" value="ECO:0007669"/>
    <property type="project" value="InterPro"/>
</dbReference>
<comment type="function">
    <text evidence="9">Sigma factors are initiation factors that promote the attachment of RNA polymerase to specific initiation sites and are then released.</text>
</comment>
<keyword evidence="2 9" id="KW-0240">DNA-directed RNA polymerase</keyword>
<evidence type="ECO:0000259" key="10">
    <source>
        <dbReference type="Pfam" id="PF04552"/>
    </source>
</evidence>
<feature type="domain" description="RNA polymerase sigma factor 54 DNA-binding" evidence="10">
    <location>
        <begin position="268"/>
        <end position="417"/>
    </location>
</feature>
<protein>
    <recommendedName>
        <fullName evidence="9">RNA polymerase sigma-54 factor</fullName>
    </recommendedName>
</protein>
<dbReference type="GO" id="GO:0000428">
    <property type="term" value="C:DNA-directed RNA polymerase complex"/>
    <property type="evidence" value="ECO:0007669"/>
    <property type="project" value="UniProtKB-KW"/>
</dbReference>
<dbReference type="RefSeq" id="WP_107673577.1">
    <property type="nucleotide sequence ID" value="NZ_PZKE01000009.1"/>
</dbReference>
<dbReference type="InterPro" id="IPR000394">
    <property type="entry name" value="RNA_pol_sigma_54"/>
</dbReference>
<accession>A0A2T4J8B9</accession>